<gene>
    <name evidence="2" type="primary">tolA</name>
    <name evidence="2" type="ordered locus">Rta_15140</name>
</gene>
<feature type="compositionally biased region" description="Basic and acidic residues" evidence="1">
    <location>
        <begin position="71"/>
        <end position="146"/>
    </location>
</feature>
<reference evidence="3" key="1">
    <citation type="submission" date="2006-01" db="EMBL/GenBank/DDBJ databases">
        <title>Genome of the cyst-dividing bacterium Ramlibacter tataouinensis.</title>
        <authorList>
            <person name="Barakat M."/>
            <person name="Ortet P."/>
            <person name="De Luca G."/>
            <person name="Jourlin-Castelli C."/>
            <person name="Ansaldi M."/>
            <person name="Py B."/>
            <person name="Fichant G."/>
            <person name="Coutinho P."/>
            <person name="Voulhoux R."/>
            <person name="Bastien O."/>
            <person name="Roy S."/>
            <person name="Marechal E."/>
            <person name="Henrissat B."/>
            <person name="Quentin Y."/>
            <person name="Noirot P."/>
            <person name="Filloux A."/>
            <person name="Mejean V."/>
            <person name="DuBow M."/>
            <person name="Barras F."/>
            <person name="Heulin T."/>
        </authorList>
    </citation>
    <scope>NUCLEOTIDE SEQUENCE [LARGE SCALE GENOMIC DNA]</scope>
    <source>
        <strain evidence="3">ATCC BAA-407 / DSM 14655 / LMG 21543 / TTB310</strain>
    </source>
</reference>
<evidence type="ECO:0000313" key="2">
    <source>
        <dbReference type="EMBL" id="AEG92605.1"/>
    </source>
</evidence>
<dbReference type="AlphaFoldDB" id="F5Y4U9"/>
<evidence type="ECO:0000256" key="1">
    <source>
        <dbReference type="SAM" id="MobiDB-lite"/>
    </source>
</evidence>
<dbReference type="PATRIC" id="fig|365046.3.peg.1544"/>
<dbReference type="HOGENOM" id="CLU_061525_1_0_4"/>
<organism evidence="2 3">
    <name type="scientific">Ramlibacter tataouinensis (strain ATCC BAA-407 / DSM 14655 / LMG 21543 / TTB310)</name>
    <dbReference type="NCBI Taxonomy" id="365046"/>
    <lineage>
        <taxon>Bacteria</taxon>
        <taxon>Pseudomonadati</taxon>
        <taxon>Pseudomonadota</taxon>
        <taxon>Betaproteobacteria</taxon>
        <taxon>Burkholderiales</taxon>
        <taxon>Comamonadaceae</taxon>
        <taxon>Ramlibacter</taxon>
    </lineage>
</organism>
<dbReference type="eggNOG" id="COG0810">
    <property type="taxonomic scope" value="Bacteria"/>
</dbReference>
<name>F5Y4U9_RAMTT</name>
<reference evidence="2 3" key="2">
    <citation type="journal article" date="2011" name="PLoS ONE">
        <title>The Cyst-Dividing Bacterium Ramlibacter tataouinensis TTB310 Genome Reveals a Well-Stocked Toolbox for Adaptation to a Desert Environment.</title>
        <authorList>
            <person name="De Luca G."/>
            <person name="Barakat M."/>
            <person name="Ortet P."/>
            <person name="Fochesato S."/>
            <person name="Jourlin-Castelli C."/>
            <person name="Ansaldi M."/>
            <person name="Py B."/>
            <person name="Fichant G."/>
            <person name="Coutinho P.M."/>
            <person name="Voulhoux R."/>
            <person name="Bastien O."/>
            <person name="Marechal E."/>
            <person name="Henrissat B."/>
            <person name="Quentin Y."/>
            <person name="Noirot P."/>
            <person name="Filloux A."/>
            <person name="Mejean V."/>
            <person name="Dubow M.S."/>
            <person name="Barras F."/>
            <person name="Barbe V."/>
            <person name="Weissenbach J."/>
            <person name="Mihalcescu I."/>
            <person name="Vermeglio A."/>
            <person name="Achouak W."/>
            <person name="Heulin T."/>
        </authorList>
    </citation>
    <scope>NUCLEOTIDE SEQUENCE [LARGE SCALE GENOMIC DNA]</scope>
    <source>
        <strain evidence="3">ATCC BAA-407 / DSM 14655 / LMG 21543 / TTB310</strain>
    </source>
</reference>
<dbReference type="KEGG" id="rta:Rta_15140"/>
<feature type="compositionally biased region" description="Pro residues" evidence="1">
    <location>
        <begin position="47"/>
        <end position="70"/>
    </location>
</feature>
<feature type="region of interest" description="Disordered" evidence="1">
    <location>
        <begin position="171"/>
        <end position="194"/>
    </location>
</feature>
<keyword evidence="3" id="KW-1185">Reference proteome</keyword>
<feature type="region of interest" description="Disordered" evidence="1">
    <location>
        <begin position="38"/>
        <end position="159"/>
    </location>
</feature>
<proteinExistence type="predicted"/>
<dbReference type="NCBIfam" id="TIGR02794">
    <property type="entry name" value="tolA_full"/>
    <property type="match status" value="2"/>
</dbReference>
<evidence type="ECO:0000313" key="3">
    <source>
        <dbReference type="Proteomes" id="UP000008385"/>
    </source>
</evidence>
<protein>
    <submittedName>
        <fullName evidence="2">Candidate tolA protein</fullName>
    </submittedName>
</protein>
<dbReference type="InterPro" id="IPR014161">
    <property type="entry name" value="Tol-Pal_TolA"/>
</dbReference>
<dbReference type="GO" id="GO:0019534">
    <property type="term" value="F:toxin transmembrane transporter activity"/>
    <property type="evidence" value="ECO:0007669"/>
    <property type="project" value="InterPro"/>
</dbReference>
<dbReference type="GO" id="GO:0043213">
    <property type="term" value="P:bacteriocin transport"/>
    <property type="evidence" value="ECO:0007669"/>
    <property type="project" value="InterPro"/>
</dbReference>
<dbReference type="Pfam" id="PF13103">
    <property type="entry name" value="TonB_2"/>
    <property type="match status" value="1"/>
</dbReference>
<dbReference type="Gene3D" id="3.30.1150.10">
    <property type="match status" value="1"/>
</dbReference>
<dbReference type="EMBL" id="CP000245">
    <property type="protein sequence ID" value="AEG92605.1"/>
    <property type="molecule type" value="Genomic_DNA"/>
</dbReference>
<feature type="compositionally biased region" description="Low complexity" evidence="1">
    <location>
        <begin position="182"/>
        <end position="194"/>
    </location>
</feature>
<dbReference type="SUPFAM" id="SSF74653">
    <property type="entry name" value="TolA/TonB C-terminal domain"/>
    <property type="match status" value="1"/>
</dbReference>
<sequence length="280" mass="30692">MVLAVVVHALLLIALTWGVQWKRDSQNVVAEAELWSAVPQQAAPRETAPPPAPPPVAQKPPAPPPPPPAPQRREADIAQEREKQRQAQEKQRELEEQQQRERERQKRLEAQKQAEAQKRLAEQKRQEELKQKQAQAEKEAERRKQDQAAAAKAKAREAELAELRQENLKRLQGLAGTGGPSASGTAARSSGPSAGYASRIAASIKRNIVFTDVVSGNPATEVRIRVAPDGTIVGKTLVRSSGNKAWDEAVLRAIDRTGSIPRDTDGSVVPEFPALFRPND</sequence>
<dbReference type="Proteomes" id="UP000008385">
    <property type="component" value="Chromosome"/>
</dbReference>
<dbReference type="GO" id="GO:0016020">
    <property type="term" value="C:membrane"/>
    <property type="evidence" value="ECO:0007669"/>
    <property type="project" value="InterPro"/>
</dbReference>
<dbReference type="STRING" id="365046.Rta_15140"/>
<accession>F5Y4U9</accession>